<gene>
    <name evidence="1" type="ORF">CSSPJE1EN1_LOCUS28759</name>
</gene>
<dbReference type="Gene3D" id="2.40.70.10">
    <property type="entry name" value="Acid Proteases"/>
    <property type="match status" value="1"/>
</dbReference>
<dbReference type="EMBL" id="CAXAQS010000832">
    <property type="protein sequence ID" value="CAK9253381.1"/>
    <property type="molecule type" value="Genomic_DNA"/>
</dbReference>
<dbReference type="InterPro" id="IPR021109">
    <property type="entry name" value="Peptidase_aspartic_dom_sf"/>
</dbReference>
<proteinExistence type="predicted"/>
<evidence type="ECO:0000313" key="2">
    <source>
        <dbReference type="Proteomes" id="UP001497444"/>
    </source>
</evidence>
<accession>A0ABP0VHE6</accession>
<evidence type="ECO:0000313" key="1">
    <source>
        <dbReference type="EMBL" id="CAK9253381.1"/>
    </source>
</evidence>
<organism evidence="1 2">
    <name type="scientific">Sphagnum jensenii</name>
    <dbReference type="NCBI Taxonomy" id="128206"/>
    <lineage>
        <taxon>Eukaryota</taxon>
        <taxon>Viridiplantae</taxon>
        <taxon>Streptophyta</taxon>
        <taxon>Embryophyta</taxon>
        <taxon>Bryophyta</taxon>
        <taxon>Sphagnophytina</taxon>
        <taxon>Sphagnopsida</taxon>
        <taxon>Sphagnales</taxon>
        <taxon>Sphagnaceae</taxon>
        <taxon>Sphagnum</taxon>
    </lineage>
</organism>
<sequence>MQDANGQTTRGLGKTRAMTLDFDGLPSILEFEITNLSVVEVLLGLDWFDQTGVPLDPKNRTYSLPERNLDDFEDNMEVNEHLSS</sequence>
<keyword evidence="2" id="KW-1185">Reference proteome</keyword>
<name>A0ABP0VHE6_9BRYO</name>
<reference evidence="1" key="1">
    <citation type="submission" date="2024-02" db="EMBL/GenBank/DDBJ databases">
        <authorList>
            <consortium name="ELIXIR-Norway"/>
            <consortium name="Elixir Norway"/>
        </authorList>
    </citation>
    <scope>NUCLEOTIDE SEQUENCE</scope>
</reference>
<dbReference type="Proteomes" id="UP001497444">
    <property type="component" value="Unassembled WGS sequence"/>
</dbReference>
<comment type="caution">
    <text evidence="1">The sequence shown here is derived from an EMBL/GenBank/DDBJ whole genome shotgun (WGS) entry which is preliminary data.</text>
</comment>
<protein>
    <submittedName>
        <fullName evidence="1">Uncharacterized protein</fullName>
    </submittedName>
</protein>